<accession>A0A397Y4Q5</accession>
<dbReference type="InterPro" id="IPR027417">
    <property type="entry name" value="P-loop_NTPase"/>
</dbReference>
<dbReference type="PANTHER" id="PTHR19338:SF66">
    <property type="entry name" value="NB-ARC DOMAIN-CONTAINING PROTEIN"/>
    <property type="match status" value="1"/>
</dbReference>
<dbReference type="PRINTS" id="PR00364">
    <property type="entry name" value="DISEASERSIST"/>
</dbReference>
<evidence type="ECO:0000256" key="3">
    <source>
        <dbReference type="ARBA" id="ARBA00022821"/>
    </source>
</evidence>
<gene>
    <name evidence="6" type="ORF">BRARA_I01609</name>
</gene>
<feature type="domain" description="Disease resistance N-terminal" evidence="5">
    <location>
        <begin position="34"/>
        <end position="81"/>
    </location>
</feature>
<dbReference type="Pfam" id="PF18052">
    <property type="entry name" value="Rx_N"/>
    <property type="match status" value="1"/>
</dbReference>
<protein>
    <recommendedName>
        <fullName evidence="8">NB-ARC domain-containing protein</fullName>
    </recommendedName>
</protein>
<dbReference type="Gene3D" id="3.40.50.300">
    <property type="entry name" value="P-loop containing nucleotide triphosphate hydrolases"/>
    <property type="match status" value="1"/>
</dbReference>
<dbReference type="Pfam" id="PF00931">
    <property type="entry name" value="NB-ARC"/>
    <property type="match status" value="1"/>
</dbReference>
<dbReference type="GO" id="GO:0043531">
    <property type="term" value="F:ADP binding"/>
    <property type="evidence" value="ECO:0007669"/>
    <property type="project" value="InterPro"/>
</dbReference>
<name>A0A397Y4Q5_BRACM</name>
<reference evidence="6 7" key="1">
    <citation type="submission" date="2018-06" db="EMBL/GenBank/DDBJ databases">
        <title>WGS assembly of Brassica rapa FPsc.</title>
        <authorList>
            <person name="Bowman J."/>
            <person name="Kohchi T."/>
            <person name="Yamato K."/>
            <person name="Jenkins J."/>
            <person name="Shu S."/>
            <person name="Ishizaki K."/>
            <person name="Yamaoka S."/>
            <person name="Nishihama R."/>
            <person name="Nakamura Y."/>
            <person name="Berger F."/>
            <person name="Adam C."/>
            <person name="Aki S."/>
            <person name="Althoff F."/>
            <person name="Araki T."/>
            <person name="Arteaga-Vazquez M."/>
            <person name="Balasubrmanian S."/>
            <person name="Bauer D."/>
            <person name="Boehm C."/>
            <person name="Briginshaw L."/>
            <person name="Caballero-Perez J."/>
            <person name="Catarino B."/>
            <person name="Chen F."/>
            <person name="Chiyoda S."/>
            <person name="Chovatia M."/>
            <person name="Davies K."/>
            <person name="Delmans M."/>
            <person name="Demura T."/>
            <person name="Dierschke T."/>
            <person name="Dolan L."/>
            <person name="Dorantes-Acosta A."/>
            <person name="Eklund D."/>
            <person name="Florent S."/>
            <person name="Flores-Sandoval E."/>
            <person name="Fujiyama A."/>
            <person name="Fukuzawa H."/>
            <person name="Galik B."/>
            <person name="Grimanelli D."/>
            <person name="Grimwood J."/>
            <person name="Grossniklaus U."/>
            <person name="Hamada T."/>
            <person name="Haseloff J."/>
            <person name="Hetherington A."/>
            <person name="Higo A."/>
            <person name="Hirakawa Y."/>
            <person name="Hundley H."/>
            <person name="Ikeda Y."/>
            <person name="Inoue K."/>
            <person name="Inoue S."/>
            <person name="Ishida S."/>
            <person name="Jia Q."/>
            <person name="Kakita M."/>
            <person name="Kanazawa T."/>
            <person name="Kawai Y."/>
            <person name="Kawashima T."/>
            <person name="Kennedy M."/>
            <person name="Kinose K."/>
            <person name="Kinoshita T."/>
            <person name="Kohara Y."/>
            <person name="Koide E."/>
            <person name="Komatsu K."/>
            <person name="Kopischke S."/>
            <person name="Kubo M."/>
            <person name="Kyozuka J."/>
            <person name="Lagercrantz U."/>
            <person name="Lin S."/>
            <person name="Lindquist E."/>
            <person name="Lipzen A."/>
            <person name="Lu C."/>
            <person name="Luna E."/>
            <person name="Martienssen R."/>
            <person name="Minamino N."/>
            <person name="Mizutani M."/>
            <person name="Mizutani M."/>
            <person name="Mochizuki N."/>
            <person name="Monte I."/>
            <person name="Mosher R."/>
            <person name="Nagasaki H."/>
            <person name="Nakagami H."/>
            <person name="Naramoto S."/>
            <person name="Nishitani K."/>
            <person name="Ohtani M."/>
            <person name="Okamoto T."/>
            <person name="Okumura M."/>
            <person name="Phillips J."/>
            <person name="Pollak B."/>
            <person name="Reinders A."/>
            <person name="Roevekamp M."/>
            <person name="Sano R."/>
            <person name="Sawa S."/>
            <person name="Schmid M."/>
            <person name="Shirakawa M."/>
            <person name="Solano R."/>
            <person name="Spunde A."/>
            <person name="Suetsugu N."/>
            <person name="Sugano S."/>
            <person name="Sugiyama A."/>
            <person name="Sun R."/>
            <person name="Suzuki Y."/>
            <person name="Takenaka M."/>
            <person name="Takezawa D."/>
            <person name="Tomogane H."/>
            <person name="Tsuzuki M."/>
            <person name="Ueda T."/>
            <person name="Umeda M."/>
            <person name="Ward J."/>
            <person name="Watanabe Y."/>
            <person name="Yazaki K."/>
            <person name="Yokoyama R."/>
            <person name="Yoshitake Y."/>
            <person name="Yotsui I."/>
            <person name="Zachgo S."/>
            <person name="Schmutz J."/>
        </authorList>
    </citation>
    <scope>NUCLEOTIDE SEQUENCE [LARGE SCALE GENOMIC DNA]</scope>
    <source>
        <strain evidence="7">cv. B-3</strain>
    </source>
</reference>
<dbReference type="InterPro" id="IPR002182">
    <property type="entry name" value="NB-ARC"/>
</dbReference>
<dbReference type="AlphaFoldDB" id="A0A397Y4Q5"/>
<evidence type="ECO:0000313" key="6">
    <source>
        <dbReference type="EMBL" id="RID44843.1"/>
    </source>
</evidence>
<dbReference type="GO" id="GO:0006952">
    <property type="term" value="P:defense response"/>
    <property type="evidence" value="ECO:0007669"/>
    <property type="project" value="UniProtKB-KW"/>
</dbReference>
<feature type="domain" description="NB-ARC" evidence="4">
    <location>
        <begin position="142"/>
        <end position="262"/>
    </location>
</feature>
<dbReference type="Proteomes" id="UP000264353">
    <property type="component" value="Chromosome A9"/>
</dbReference>
<evidence type="ECO:0000259" key="4">
    <source>
        <dbReference type="Pfam" id="PF00931"/>
    </source>
</evidence>
<dbReference type="FunFam" id="3.40.50.300:FF:001091">
    <property type="entry name" value="Probable disease resistance protein At1g61300"/>
    <property type="match status" value="1"/>
</dbReference>
<keyword evidence="1" id="KW-0677">Repeat</keyword>
<evidence type="ECO:0000313" key="7">
    <source>
        <dbReference type="Proteomes" id="UP000264353"/>
    </source>
</evidence>
<organism evidence="6 7">
    <name type="scientific">Brassica campestris</name>
    <name type="common">Field mustard</name>
    <dbReference type="NCBI Taxonomy" id="3711"/>
    <lineage>
        <taxon>Eukaryota</taxon>
        <taxon>Viridiplantae</taxon>
        <taxon>Streptophyta</taxon>
        <taxon>Embryophyta</taxon>
        <taxon>Tracheophyta</taxon>
        <taxon>Spermatophyta</taxon>
        <taxon>Magnoliopsida</taxon>
        <taxon>eudicotyledons</taxon>
        <taxon>Gunneridae</taxon>
        <taxon>Pentapetalae</taxon>
        <taxon>rosids</taxon>
        <taxon>malvids</taxon>
        <taxon>Brassicales</taxon>
        <taxon>Brassicaceae</taxon>
        <taxon>Brassiceae</taxon>
        <taxon>Brassica</taxon>
    </lineage>
</organism>
<sequence length="287" mass="33478">MIELGHLVISLPKGESLGASERRQMAETLLLFGFEKLWELLVRESDRFKGVDPQFTELKSELEKLRIFLRDADIKKHRNEMEQLGNTGGIKKRIRQLACIMADRWKIAFKMESLSKRIAKERQREIRQTFSSDNEDHLVGLEKNIEILVGKLMEEDSSQVVSITGMGGIGKTTLARQVFNHEKIKSHFSRLAWVCVSQKLTRKYVWQTILRKLMPGHREAEMTEDELQEKINQFLETQKALIVLDDIWTQEDWNIIKPMFPRKRVSDGNMIQNLRVLSCSQHGPEYL</sequence>
<dbReference type="PANTHER" id="PTHR19338">
    <property type="entry name" value="TRANSLOCASE OF INNER MITOCHONDRIAL MEMBRANE 13 HOMOLOG"/>
    <property type="match status" value="1"/>
</dbReference>
<dbReference type="InterPro" id="IPR041118">
    <property type="entry name" value="Rx_N"/>
</dbReference>
<keyword evidence="2" id="KW-0547">Nucleotide-binding</keyword>
<dbReference type="SUPFAM" id="SSF52540">
    <property type="entry name" value="P-loop containing nucleoside triphosphate hydrolases"/>
    <property type="match status" value="1"/>
</dbReference>
<evidence type="ECO:0000256" key="1">
    <source>
        <dbReference type="ARBA" id="ARBA00022737"/>
    </source>
</evidence>
<dbReference type="EMBL" id="CM010636">
    <property type="protein sequence ID" value="RID44843.1"/>
    <property type="molecule type" value="Genomic_DNA"/>
</dbReference>
<evidence type="ECO:0008006" key="8">
    <source>
        <dbReference type="Google" id="ProtNLM"/>
    </source>
</evidence>
<keyword evidence="3" id="KW-0611">Plant defense</keyword>
<proteinExistence type="predicted"/>
<evidence type="ECO:0000259" key="5">
    <source>
        <dbReference type="Pfam" id="PF18052"/>
    </source>
</evidence>
<evidence type="ECO:0000256" key="2">
    <source>
        <dbReference type="ARBA" id="ARBA00022741"/>
    </source>
</evidence>